<dbReference type="EMBL" id="WOSW01000038">
    <property type="protein sequence ID" value="NHO33790.1"/>
    <property type="molecule type" value="Genomic_DNA"/>
</dbReference>
<reference evidence="1 2" key="1">
    <citation type="journal article" date="2020" name="Int. J. Syst. Evol. Microbiol.">
        <title>Novel acetic acid bacteria from cider fermentations: Acetobacter conturbans sp. nov. and Acetobacter fallax sp. nov.</title>
        <authorList>
            <person name="Sombolestani A.S."/>
            <person name="Cleenwerck I."/>
            <person name="Cnockaert M."/>
            <person name="Borremans W."/>
            <person name="Wieme A.D."/>
            <person name="De Vuyst L."/>
            <person name="Vandamme P."/>
        </authorList>
    </citation>
    <scope>NUCLEOTIDE SEQUENCE [LARGE SCALE GENOMIC DNA]</scope>
    <source>
        <strain evidence="1 2">LMG 1637</strain>
    </source>
</reference>
<organism evidence="1 2">
    <name type="scientific">Acetobacter fallax</name>
    <dbReference type="NCBI Taxonomy" id="1737473"/>
    <lineage>
        <taxon>Bacteria</taxon>
        <taxon>Pseudomonadati</taxon>
        <taxon>Pseudomonadota</taxon>
        <taxon>Alphaproteobacteria</taxon>
        <taxon>Acetobacterales</taxon>
        <taxon>Acetobacteraceae</taxon>
        <taxon>Acetobacter</taxon>
    </lineage>
</organism>
<comment type="caution">
    <text evidence="1">The sequence shown here is derived from an EMBL/GenBank/DDBJ whole genome shotgun (WGS) entry which is preliminary data.</text>
</comment>
<keyword evidence="2" id="KW-1185">Reference proteome</keyword>
<accession>A0ABX0KBL3</accession>
<dbReference type="RefSeq" id="WP_173578257.1">
    <property type="nucleotide sequence ID" value="NZ_WOSW01000038.1"/>
</dbReference>
<protein>
    <submittedName>
        <fullName evidence="1">Uncharacterized protein</fullName>
    </submittedName>
</protein>
<evidence type="ECO:0000313" key="2">
    <source>
        <dbReference type="Proteomes" id="UP000615326"/>
    </source>
</evidence>
<dbReference type="Proteomes" id="UP000615326">
    <property type="component" value="Unassembled WGS sequence"/>
</dbReference>
<proteinExistence type="predicted"/>
<gene>
    <name evidence="1" type="ORF">GOB84_14760</name>
</gene>
<sequence>MTLGEFVALCDCVVKTGNSSHCMRLVGRPLDDLYYFLKKNPEERERLTMARSLFHDELTSSVRELAFAGIPGFRRGEKGKIVTDTDGQPIVDRVPNAQLIAAVLREGSNRLARAERSDIVRSVSPKFLNEVQTIEMEIESDPPPEVIDIGRK</sequence>
<evidence type="ECO:0000313" key="1">
    <source>
        <dbReference type="EMBL" id="NHO33790.1"/>
    </source>
</evidence>
<name>A0ABX0KBL3_9PROT</name>